<dbReference type="Gene3D" id="1.20.1250.20">
    <property type="entry name" value="MFS general substrate transporter like domains"/>
    <property type="match status" value="1"/>
</dbReference>
<dbReference type="InterPro" id="IPR020846">
    <property type="entry name" value="MFS_dom"/>
</dbReference>
<dbReference type="Proteomes" id="UP000466681">
    <property type="component" value="Chromosome"/>
</dbReference>
<dbReference type="EMBL" id="AP022560">
    <property type="protein sequence ID" value="BBX03468.1"/>
    <property type="molecule type" value="Genomic_DNA"/>
</dbReference>
<dbReference type="SUPFAM" id="SSF103473">
    <property type="entry name" value="MFS general substrate transporter"/>
    <property type="match status" value="1"/>
</dbReference>
<comment type="subcellular location">
    <subcellularLocation>
        <location evidence="1">Cell membrane</location>
        <topology evidence="1">Multi-pass membrane protein</topology>
    </subcellularLocation>
</comment>
<feature type="domain" description="Major facilitator superfamily (MFS) profile" evidence="7">
    <location>
        <begin position="1"/>
        <end position="338"/>
    </location>
</feature>
<keyword evidence="4 6" id="KW-1133">Transmembrane helix</keyword>
<evidence type="ECO:0000313" key="9">
    <source>
        <dbReference type="Proteomes" id="UP000466681"/>
    </source>
</evidence>
<feature type="transmembrane region" description="Helical" evidence="6">
    <location>
        <begin position="157"/>
        <end position="182"/>
    </location>
</feature>
<evidence type="ECO:0000313" key="8">
    <source>
        <dbReference type="EMBL" id="BBX03468.1"/>
    </source>
</evidence>
<feature type="transmembrane region" description="Helical" evidence="6">
    <location>
        <begin position="58"/>
        <end position="80"/>
    </location>
</feature>
<evidence type="ECO:0000256" key="4">
    <source>
        <dbReference type="ARBA" id="ARBA00022989"/>
    </source>
</evidence>
<evidence type="ECO:0000256" key="5">
    <source>
        <dbReference type="ARBA" id="ARBA00023136"/>
    </source>
</evidence>
<dbReference type="AlphaFoldDB" id="A0AAD1M7W5"/>
<dbReference type="GO" id="GO:0005886">
    <property type="term" value="C:plasma membrane"/>
    <property type="evidence" value="ECO:0007669"/>
    <property type="project" value="UniProtKB-SubCell"/>
</dbReference>
<dbReference type="PROSITE" id="PS50850">
    <property type="entry name" value="MFS"/>
    <property type="match status" value="1"/>
</dbReference>
<evidence type="ECO:0000256" key="1">
    <source>
        <dbReference type="ARBA" id="ARBA00004651"/>
    </source>
</evidence>
<dbReference type="PANTHER" id="PTHR42718">
    <property type="entry name" value="MAJOR FACILITATOR SUPERFAMILY MULTIDRUG TRANSPORTER MFSC"/>
    <property type="match status" value="1"/>
</dbReference>
<evidence type="ECO:0000259" key="7">
    <source>
        <dbReference type="PROSITE" id="PS50850"/>
    </source>
</evidence>
<feature type="transmembrane region" description="Helical" evidence="6">
    <location>
        <begin position="194"/>
        <end position="215"/>
    </location>
</feature>
<evidence type="ECO:0000256" key="6">
    <source>
        <dbReference type="SAM" id="Phobius"/>
    </source>
</evidence>
<evidence type="ECO:0000256" key="3">
    <source>
        <dbReference type="ARBA" id="ARBA00022692"/>
    </source>
</evidence>
<keyword evidence="9" id="KW-1185">Reference proteome</keyword>
<gene>
    <name evidence="8" type="ORF">MMOR_44040</name>
</gene>
<dbReference type="Gene3D" id="1.20.1720.10">
    <property type="entry name" value="Multidrug resistance protein D"/>
    <property type="match status" value="1"/>
</dbReference>
<keyword evidence="3 6" id="KW-0812">Transmembrane</keyword>
<dbReference type="PANTHER" id="PTHR42718:SF9">
    <property type="entry name" value="MAJOR FACILITATOR SUPERFAMILY MULTIDRUG TRANSPORTER MFSC"/>
    <property type="match status" value="1"/>
</dbReference>
<dbReference type="KEGG" id="mmor:MMOR_44040"/>
<sequence>MQGVGAALMLPQGLAITAAAFPNPIERGRATAGWAMAAALSTALGPILGGVLTDTVGWRYIFWLNVPIGVVALALTYRFLPESRDTDADRVDVRGQALAIFGLAALTALLVEGRTTGRVLTGTLAFAAATCLWLFVSKQRRSDHPMLPLDLFRSRALAASLVSTFTMTFGIYGLLFVNSFAFQQQRGATTLSTALWFLPMPVTYLLFIPVVNAVGQRIGPRWPITVGLVVMAAGMAVYSAAGPQGDLWVLFASFVVTGVGLAVTTGPAVTLAMSAVPVRYAGLASGVVNLARLVGITVGVAVLGTAMDAGGARIAVLTGALVQLVGAVLALRWSRTEATSTEEVCYA</sequence>
<evidence type="ECO:0000256" key="2">
    <source>
        <dbReference type="ARBA" id="ARBA00022448"/>
    </source>
</evidence>
<organism evidence="8 9">
    <name type="scientific">Mycolicibacterium moriokaense</name>
    <dbReference type="NCBI Taxonomy" id="39691"/>
    <lineage>
        <taxon>Bacteria</taxon>
        <taxon>Bacillati</taxon>
        <taxon>Actinomycetota</taxon>
        <taxon>Actinomycetes</taxon>
        <taxon>Mycobacteriales</taxon>
        <taxon>Mycobacteriaceae</taxon>
        <taxon>Mycolicibacterium</taxon>
    </lineage>
</organism>
<dbReference type="GO" id="GO:0022857">
    <property type="term" value="F:transmembrane transporter activity"/>
    <property type="evidence" value="ECO:0007669"/>
    <property type="project" value="InterPro"/>
</dbReference>
<keyword evidence="2" id="KW-0813">Transport</keyword>
<dbReference type="CDD" id="cd17321">
    <property type="entry name" value="MFS_MMR_MDR_like"/>
    <property type="match status" value="1"/>
</dbReference>
<dbReference type="InterPro" id="IPR036259">
    <property type="entry name" value="MFS_trans_sf"/>
</dbReference>
<feature type="transmembrane region" description="Helical" evidence="6">
    <location>
        <begin position="117"/>
        <end position="136"/>
    </location>
</feature>
<feature type="transmembrane region" description="Helical" evidence="6">
    <location>
        <begin position="280"/>
        <end position="304"/>
    </location>
</feature>
<dbReference type="Pfam" id="PF07690">
    <property type="entry name" value="MFS_1"/>
    <property type="match status" value="1"/>
</dbReference>
<feature type="transmembrane region" description="Helical" evidence="6">
    <location>
        <begin position="247"/>
        <end position="273"/>
    </location>
</feature>
<proteinExistence type="predicted"/>
<dbReference type="InterPro" id="IPR011701">
    <property type="entry name" value="MFS"/>
</dbReference>
<accession>A0AAD1M7W5</accession>
<feature type="transmembrane region" description="Helical" evidence="6">
    <location>
        <begin position="32"/>
        <end position="52"/>
    </location>
</feature>
<feature type="transmembrane region" description="Helical" evidence="6">
    <location>
        <begin position="92"/>
        <end position="111"/>
    </location>
</feature>
<keyword evidence="5 6" id="KW-0472">Membrane</keyword>
<protein>
    <recommendedName>
        <fullName evidence="7">Major facilitator superfamily (MFS) profile domain-containing protein</fullName>
    </recommendedName>
</protein>
<feature type="transmembrane region" description="Helical" evidence="6">
    <location>
        <begin position="222"/>
        <end position="241"/>
    </location>
</feature>
<reference evidence="8 9" key="1">
    <citation type="journal article" date="2019" name="Emerg. Microbes Infect.">
        <title>Comprehensive subspecies identification of 175 nontuberculous mycobacteria species based on 7547 genomic profiles.</title>
        <authorList>
            <person name="Matsumoto Y."/>
            <person name="Kinjo T."/>
            <person name="Motooka D."/>
            <person name="Nabeya D."/>
            <person name="Jung N."/>
            <person name="Uechi K."/>
            <person name="Horii T."/>
            <person name="Iida T."/>
            <person name="Fujita J."/>
            <person name="Nakamura S."/>
        </authorList>
    </citation>
    <scope>NUCLEOTIDE SEQUENCE [LARGE SCALE GENOMIC DNA]</scope>
    <source>
        <strain evidence="8 9">JCM 6375</strain>
    </source>
</reference>
<feature type="transmembrane region" description="Helical" evidence="6">
    <location>
        <begin position="310"/>
        <end position="331"/>
    </location>
</feature>
<name>A0AAD1M7W5_9MYCO</name>